<dbReference type="OrthoDB" id="8428274at2"/>
<feature type="region of interest" description="Disordered" evidence="3">
    <location>
        <begin position="14"/>
        <end position="50"/>
    </location>
</feature>
<dbReference type="PANTHER" id="PTHR11908">
    <property type="entry name" value="XANTHINE DEHYDROGENASE"/>
    <property type="match status" value="1"/>
</dbReference>
<dbReference type="SUPFAM" id="SSF54665">
    <property type="entry name" value="CO dehydrogenase molybdoprotein N-domain-like"/>
    <property type="match status" value="1"/>
</dbReference>
<dbReference type="Proteomes" id="UP000305654">
    <property type="component" value="Unassembled WGS sequence"/>
</dbReference>
<protein>
    <submittedName>
        <fullName evidence="5">Xanthine dehydrogenase family protein molybdopterin-binding subunit</fullName>
    </submittedName>
</protein>
<keyword evidence="1" id="KW-0500">Molybdenum</keyword>
<dbReference type="SUPFAM" id="SSF56003">
    <property type="entry name" value="Molybdenum cofactor-binding domain"/>
    <property type="match status" value="1"/>
</dbReference>
<name>A0A5R9JDM8_9PROT</name>
<dbReference type="GO" id="GO:0016491">
    <property type="term" value="F:oxidoreductase activity"/>
    <property type="evidence" value="ECO:0007669"/>
    <property type="project" value="UniProtKB-KW"/>
</dbReference>
<dbReference type="InterPro" id="IPR046867">
    <property type="entry name" value="AldOxase/xan_DH_MoCoBD2"/>
</dbReference>
<dbReference type="EMBL" id="VCDI01000003">
    <property type="protein sequence ID" value="TLU72398.1"/>
    <property type="molecule type" value="Genomic_DNA"/>
</dbReference>
<keyword evidence="6" id="KW-1185">Reference proteome</keyword>
<feature type="domain" description="Aldehyde oxidase/xanthine dehydrogenase a/b hammerhead" evidence="4">
    <location>
        <begin position="54"/>
        <end position="168"/>
    </location>
</feature>
<organism evidence="5 6">
    <name type="scientific">Lichenicoccus roseus</name>
    <dbReference type="NCBI Taxonomy" id="2683649"/>
    <lineage>
        <taxon>Bacteria</taxon>
        <taxon>Pseudomonadati</taxon>
        <taxon>Pseudomonadota</taxon>
        <taxon>Alphaproteobacteria</taxon>
        <taxon>Acetobacterales</taxon>
        <taxon>Acetobacteraceae</taxon>
        <taxon>Lichenicoccus</taxon>
    </lineage>
</organism>
<evidence type="ECO:0000256" key="1">
    <source>
        <dbReference type="ARBA" id="ARBA00022505"/>
    </source>
</evidence>
<dbReference type="InterPro" id="IPR000674">
    <property type="entry name" value="Ald_Oxase/Xan_DH_a/b"/>
</dbReference>
<evidence type="ECO:0000313" key="5">
    <source>
        <dbReference type="EMBL" id="TLU72398.1"/>
    </source>
</evidence>
<evidence type="ECO:0000256" key="2">
    <source>
        <dbReference type="ARBA" id="ARBA00023002"/>
    </source>
</evidence>
<evidence type="ECO:0000259" key="4">
    <source>
        <dbReference type="SMART" id="SM01008"/>
    </source>
</evidence>
<dbReference type="Pfam" id="PF01315">
    <property type="entry name" value="Ald_Xan_dh_C"/>
    <property type="match status" value="1"/>
</dbReference>
<dbReference type="Gene3D" id="3.90.1170.50">
    <property type="entry name" value="Aldehyde oxidase/xanthine dehydrogenase, a/b hammerhead"/>
    <property type="match status" value="1"/>
</dbReference>
<reference evidence="5 6" key="1">
    <citation type="submission" date="2019-05" db="EMBL/GenBank/DDBJ databases">
        <authorList>
            <person name="Pankratov T."/>
            <person name="Grouzdev D."/>
        </authorList>
    </citation>
    <scope>NUCLEOTIDE SEQUENCE [LARGE SCALE GENOMIC DNA]</scope>
    <source>
        <strain evidence="5 6">KEBCLARHB70R</strain>
    </source>
</reference>
<dbReference type="GO" id="GO:0005506">
    <property type="term" value="F:iron ion binding"/>
    <property type="evidence" value="ECO:0007669"/>
    <property type="project" value="InterPro"/>
</dbReference>
<accession>A0A5R9JDM8</accession>
<dbReference type="AlphaFoldDB" id="A0A5R9JDM8"/>
<dbReference type="InterPro" id="IPR036856">
    <property type="entry name" value="Ald_Oxase/Xan_DH_a/b_sf"/>
</dbReference>
<dbReference type="RefSeq" id="WP_138325860.1">
    <property type="nucleotide sequence ID" value="NZ_VCDI01000003.1"/>
</dbReference>
<dbReference type="Pfam" id="PF20256">
    <property type="entry name" value="MoCoBD_2"/>
    <property type="match status" value="1"/>
</dbReference>
<dbReference type="SMART" id="SM01008">
    <property type="entry name" value="Ald_Xan_dh_C"/>
    <property type="match status" value="1"/>
</dbReference>
<proteinExistence type="predicted"/>
<dbReference type="InterPro" id="IPR016208">
    <property type="entry name" value="Ald_Oxase/xanthine_DH-like"/>
</dbReference>
<sequence length="770" mass="81954">MSILDTAKQAAAGVLSKLRPETPPDPLIARQATPGKHGSLGTSVPRIDGPRKVRGKARFAAEVPAEHLTYGALVFSSIPRGRIASLDTAAAEAAPGVVLVMTHRNAPRMKPPAGFMSDPRAAGSSTLPVMQDASIHWNGEPVAIVLADSQEQADHAATLVAVTYEAAPARLNFAQQISQSHQPESVLGEPPMIETGDAEAALAGAPIKVDITYETPRHSHAAIEPHAATVWWDGEDLVIHDTTQMLHQTRWTLAGVFGIPENRIRILSPFVGGGFGGKGLWNHQILAVAAAKLAGRPVRLALSREAVFRIAGGRTLTRQRVALGAKADGTLAALIHTGTVAMTEHNNCPEQFTFPARHLYSAETFLLEQRVTDMDMLANTFMRAPGESVGTFALETAMDELAERLAVDPIELRRRLEPQQDPTSGLAFSSRHMLKTFTDGAARFGWDRRNPVPGSRREGEWLIGLGVATATYPYYRMPGGAARITLTRDGEARVAMASHEMGMGTATVQAQASADRLGLPVERVTFEYGDTALPHGTVAGGSSQTATIAAAVTAASGKLIADLLQRAGNDSPLAGLSAAEVEARDGGLGHREKPELFESYASILSRAGLEELVAEADAPPPGEAKQFSMHSYGAQFCEVRVNAVTGETRVSRFLGSFDCGRILNPRMATSQFRGGIIMGLGLALMEETQFDERSGRVMNPSLAEYHVPVHADVPEIDVIWTDIADPRAPLGAHGIGEIGITGVGAAVANAVYNATGKRVRSLPITLDKLL</sequence>
<dbReference type="InterPro" id="IPR037165">
    <property type="entry name" value="AldOxase/xan_DH_Mopterin-bd_sf"/>
</dbReference>
<dbReference type="Pfam" id="PF02738">
    <property type="entry name" value="MoCoBD_1"/>
    <property type="match status" value="1"/>
</dbReference>
<keyword evidence="2" id="KW-0560">Oxidoreductase</keyword>
<dbReference type="Gene3D" id="3.30.365.10">
    <property type="entry name" value="Aldehyde oxidase/xanthine dehydrogenase, molybdopterin binding domain"/>
    <property type="match status" value="4"/>
</dbReference>
<dbReference type="PANTHER" id="PTHR11908:SF132">
    <property type="entry name" value="ALDEHYDE OXIDASE 1-RELATED"/>
    <property type="match status" value="1"/>
</dbReference>
<dbReference type="InterPro" id="IPR008274">
    <property type="entry name" value="AldOxase/xan_DH_MoCoBD1"/>
</dbReference>
<comment type="caution">
    <text evidence="5">The sequence shown here is derived from an EMBL/GenBank/DDBJ whole genome shotgun (WGS) entry which is preliminary data.</text>
</comment>
<evidence type="ECO:0000256" key="3">
    <source>
        <dbReference type="SAM" id="MobiDB-lite"/>
    </source>
</evidence>
<gene>
    <name evidence="5" type="ORF">FE263_10000</name>
</gene>
<evidence type="ECO:0000313" key="6">
    <source>
        <dbReference type="Proteomes" id="UP000305654"/>
    </source>
</evidence>